<dbReference type="Proteomes" id="UP000193380">
    <property type="component" value="Unassembled WGS sequence"/>
</dbReference>
<dbReference type="EMBL" id="FR983136">
    <property type="protein sequence ID" value="CDR19088.1"/>
    <property type="molecule type" value="Genomic_DNA"/>
</dbReference>
<dbReference type="GO" id="GO:0005886">
    <property type="term" value="C:plasma membrane"/>
    <property type="evidence" value="ECO:0007669"/>
    <property type="project" value="TreeGrafter"/>
</dbReference>
<dbReference type="PANTHER" id="PTHR12308:SF16">
    <property type="entry name" value="ANOCTAMIN-3"/>
    <property type="match status" value="1"/>
</dbReference>
<feature type="transmembrane region" description="Helical" evidence="6">
    <location>
        <begin position="115"/>
        <end position="142"/>
    </location>
</feature>
<dbReference type="STRING" id="8022.A0A061A8Z5"/>
<organism evidence="8 9">
    <name type="scientific">Oncorhynchus mykiss</name>
    <name type="common">Rainbow trout</name>
    <name type="synonym">Salmo gairdneri</name>
    <dbReference type="NCBI Taxonomy" id="8022"/>
    <lineage>
        <taxon>Eukaryota</taxon>
        <taxon>Metazoa</taxon>
        <taxon>Chordata</taxon>
        <taxon>Craniata</taxon>
        <taxon>Vertebrata</taxon>
        <taxon>Euteleostomi</taxon>
        <taxon>Actinopterygii</taxon>
        <taxon>Neopterygii</taxon>
        <taxon>Teleostei</taxon>
        <taxon>Protacanthopterygii</taxon>
        <taxon>Salmoniformes</taxon>
        <taxon>Salmonidae</taxon>
        <taxon>Salmoninae</taxon>
        <taxon>Oncorhynchus</taxon>
    </lineage>
</organism>
<gene>
    <name evidence="8" type="ORF">GSONMT00009836001</name>
</gene>
<dbReference type="GO" id="GO:0005254">
    <property type="term" value="F:chloride channel activity"/>
    <property type="evidence" value="ECO:0007669"/>
    <property type="project" value="TreeGrafter"/>
</dbReference>
<evidence type="ECO:0000256" key="6">
    <source>
        <dbReference type="RuleBase" id="RU280814"/>
    </source>
</evidence>
<keyword evidence="5 6" id="KW-0472">Membrane</keyword>
<dbReference type="InterPro" id="IPR049452">
    <property type="entry name" value="Anoctamin_TM"/>
</dbReference>
<feature type="domain" description="Anoctamin transmembrane" evidence="7">
    <location>
        <begin position="43"/>
        <end position="182"/>
    </location>
</feature>
<comment type="caution">
    <text evidence="6">Lacks conserved residue(s) required for the propagation of feature annotation.</text>
</comment>
<evidence type="ECO:0000256" key="1">
    <source>
        <dbReference type="ARBA" id="ARBA00004141"/>
    </source>
</evidence>
<evidence type="ECO:0000259" key="7">
    <source>
        <dbReference type="Pfam" id="PF04547"/>
    </source>
</evidence>
<evidence type="ECO:0000256" key="5">
    <source>
        <dbReference type="ARBA" id="ARBA00023136"/>
    </source>
</evidence>
<dbReference type="InterPro" id="IPR007632">
    <property type="entry name" value="Anoctamin"/>
</dbReference>
<dbReference type="AlphaFoldDB" id="A0A061A8Z5"/>
<dbReference type="PaxDb" id="8022-A0A061A8Z5"/>
<comment type="subcellular location">
    <subcellularLocation>
        <location evidence="1 6">Membrane</location>
        <topology evidence="1 6">Multi-pass membrane protein</topology>
    </subcellularLocation>
</comment>
<accession>A0A061A8Z5</accession>
<evidence type="ECO:0000256" key="3">
    <source>
        <dbReference type="ARBA" id="ARBA00022692"/>
    </source>
</evidence>
<keyword evidence="3 6" id="KW-0812">Transmembrane</keyword>
<dbReference type="PANTHER" id="PTHR12308">
    <property type="entry name" value="ANOCTAMIN"/>
    <property type="match status" value="1"/>
</dbReference>
<evidence type="ECO:0000256" key="2">
    <source>
        <dbReference type="ARBA" id="ARBA00009671"/>
    </source>
</evidence>
<reference evidence="8" key="2">
    <citation type="submission" date="2014-03" db="EMBL/GenBank/DDBJ databases">
        <authorList>
            <person name="Genoscope - CEA"/>
        </authorList>
    </citation>
    <scope>NUCLEOTIDE SEQUENCE</scope>
</reference>
<reference evidence="8" key="1">
    <citation type="journal article" date="2014" name="Nat. Commun.">
        <title>The rainbow trout genome provides novel insights into evolution after whole-genome duplication in vertebrates.</title>
        <authorList>
            <person name="Berthelot C."/>
            <person name="Brunet F."/>
            <person name="Chalopin D."/>
            <person name="Juanchich A."/>
            <person name="Bernard M."/>
            <person name="Noel B."/>
            <person name="Bento P."/>
            <person name="Da Silva C."/>
            <person name="Labadie K."/>
            <person name="Alberti A."/>
            <person name="Aury J.M."/>
            <person name="Louis A."/>
            <person name="Dehais P."/>
            <person name="Bardou P."/>
            <person name="Montfort J."/>
            <person name="Klopp C."/>
            <person name="Cabau C."/>
            <person name="Gaspin C."/>
            <person name="Thorgaard G.H."/>
            <person name="Boussaha M."/>
            <person name="Quillet E."/>
            <person name="Guyomard R."/>
            <person name="Galiana D."/>
            <person name="Bobe J."/>
            <person name="Volff J.N."/>
            <person name="Genet C."/>
            <person name="Wincker P."/>
            <person name="Jaillon O."/>
            <person name="Roest Crollius H."/>
            <person name="Guiguen Y."/>
        </authorList>
    </citation>
    <scope>NUCLEOTIDE SEQUENCE [LARGE SCALE GENOMIC DNA]</scope>
</reference>
<evidence type="ECO:0000256" key="4">
    <source>
        <dbReference type="ARBA" id="ARBA00022989"/>
    </source>
</evidence>
<sequence length="209" mass="24373">MSQSTRSGILAKQVQEFQATGMNHRSHSVKVDRSLLRVPCSVFRWNVVPVATVFLEFWKRRRAELTYDWDLIDWEEEEENLRPQFEAKYSRLERVNHISGKPEPFQPFTDKLSRLMISVSGIFFMISLVLTAVFAVVVFRLIAMEKFASIDWEFVKKNWQFATSGTGVCINFMIIMSLNVVGSGLITLWNQSLYQLHAHHVSLWWILTL</sequence>
<evidence type="ECO:0000313" key="8">
    <source>
        <dbReference type="EMBL" id="CDR19088.1"/>
    </source>
</evidence>
<comment type="similarity">
    <text evidence="2 6">Belongs to the anoctamin family.</text>
</comment>
<evidence type="ECO:0000313" key="9">
    <source>
        <dbReference type="Proteomes" id="UP000193380"/>
    </source>
</evidence>
<keyword evidence="4 6" id="KW-1133">Transmembrane helix</keyword>
<feature type="transmembrane region" description="Helical" evidence="6">
    <location>
        <begin position="162"/>
        <end position="189"/>
    </location>
</feature>
<dbReference type="Pfam" id="PF04547">
    <property type="entry name" value="Anoctamin"/>
    <property type="match status" value="1"/>
</dbReference>
<protein>
    <recommendedName>
        <fullName evidence="6">Anoctamin</fullName>
    </recommendedName>
</protein>
<name>A0A061A8Z5_ONCMY</name>
<proteinExistence type="inferred from homology"/>